<dbReference type="RefSeq" id="WP_006965614.1">
    <property type="nucleotide sequence ID" value="NZ_APJX01000003.1"/>
</dbReference>
<dbReference type="Proteomes" id="UP000014216">
    <property type="component" value="Unassembled WGS sequence"/>
</dbReference>
<dbReference type="InterPro" id="IPR010982">
    <property type="entry name" value="Lambda_DNA-bd_dom_sf"/>
</dbReference>
<evidence type="ECO:0000313" key="2">
    <source>
        <dbReference type="EMBL" id="EMS80259.1"/>
    </source>
</evidence>
<dbReference type="Gene3D" id="1.10.260.40">
    <property type="entry name" value="lambda repressor-like DNA-binding domains"/>
    <property type="match status" value="1"/>
</dbReference>
<dbReference type="Pfam" id="PF01381">
    <property type="entry name" value="HTH_3"/>
    <property type="match status" value="1"/>
</dbReference>
<dbReference type="CDD" id="cd00093">
    <property type="entry name" value="HTH_XRE"/>
    <property type="match status" value="1"/>
</dbReference>
<dbReference type="InterPro" id="IPR001387">
    <property type="entry name" value="Cro/C1-type_HTH"/>
</dbReference>
<reference evidence="2 3" key="1">
    <citation type="journal article" date="2013" name="Genome Announc.">
        <title>Draft Genome Sequence of Desulfotignum phosphitoxidans DSM 13687 Strain FiPS-3.</title>
        <authorList>
            <person name="Poehlein A."/>
            <person name="Daniel R."/>
            <person name="Simeonova D.D."/>
        </authorList>
    </citation>
    <scope>NUCLEOTIDE SEQUENCE [LARGE SCALE GENOMIC DNA]</scope>
    <source>
        <strain evidence="2 3">DSM 13687</strain>
    </source>
</reference>
<evidence type="ECO:0000313" key="3">
    <source>
        <dbReference type="Proteomes" id="UP000014216"/>
    </source>
</evidence>
<evidence type="ECO:0000259" key="1">
    <source>
        <dbReference type="PROSITE" id="PS50943"/>
    </source>
</evidence>
<proteinExistence type="predicted"/>
<dbReference type="GO" id="GO:0003677">
    <property type="term" value="F:DNA binding"/>
    <property type="evidence" value="ECO:0007669"/>
    <property type="project" value="InterPro"/>
</dbReference>
<dbReference type="PROSITE" id="PS50943">
    <property type="entry name" value="HTH_CROC1"/>
    <property type="match status" value="1"/>
</dbReference>
<name>S0G428_9BACT</name>
<feature type="domain" description="HTH cro/C1-type" evidence="1">
    <location>
        <begin position="58"/>
        <end position="112"/>
    </location>
</feature>
<gene>
    <name evidence="2" type="ORF">Dpo_3c04040</name>
</gene>
<dbReference type="EMBL" id="APJX01000003">
    <property type="protein sequence ID" value="EMS80259.1"/>
    <property type="molecule type" value="Genomic_DNA"/>
</dbReference>
<keyword evidence="3" id="KW-1185">Reference proteome</keyword>
<dbReference type="OrthoDB" id="5679339at2"/>
<dbReference type="AlphaFoldDB" id="S0G428"/>
<accession>S0G428</accession>
<dbReference type="SMART" id="SM00530">
    <property type="entry name" value="HTH_XRE"/>
    <property type="match status" value="1"/>
</dbReference>
<organism evidence="2 3">
    <name type="scientific">Desulfotignum phosphitoxidans DSM 13687</name>
    <dbReference type="NCBI Taxonomy" id="1286635"/>
    <lineage>
        <taxon>Bacteria</taxon>
        <taxon>Pseudomonadati</taxon>
        <taxon>Thermodesulfobacteriota</taxon>
        <taxon>Desulfobacteria</taxon>
        <taxon>Desulfobacterales</taxon>
        <taxon>Desulfobacteraceae</taxon>
        <taxon>Desulfotignum</taxon>
    </lineage>
</organism>
<dbReference type="SUPFAM" id="SSF47413">
    <property type="entry name" value="lambda repressor-like DNA-binding domains"/>
    <property type="match status" value="1"/>
</dbReference>
<sequence length="114" mass="12854">MTEHTETQIIEYGGKPAFAVIPWEEYQHLINNQMDPDEADVEFPHEVVAANVMGDSLIKAWREYLGFTQEELATKAGIQQPALARMEKPDARPRTGTLKKLAEAMGLSVEQLRD</sequence>
<protein>
    <submittedName>
        <fullName evidence="2">HTH domain-containing protein</fullName>
    </submittedName>
</protein>
<comment type="caution">
    <text evidence="2">The sequence shown here is derived from an EMBL/GenBank/DDBJ whole genome shotgun (WGS) entry which is preliminary data.</text>
</comment>